<dbReference type="GO" id="GO:0044283">
    <property type="term" value="P:small molecule biosynthetic process"/>
    <property type="evidence" value="ECO:0007669"/>
    <property type="project" value="UniProtKB-ARBA"/>
</dbReference>
<sequence>MKQPNPQIDTEARRIPTVDVSPFFSGSQDLSTLSTQRLKSAKLLVEALHSFGFAKVTGHGLSYNDVSEAIGWVQKLFDLPFDEKMKAPHPPGPMPHRGYSGIGEEKVYSQEDVDAHARSGNADVSQELRKISDFKESYEIGSENDPVQQNIWLPEGVLPGFREYETSLYGRLADISRTLLEAIGVGLGFDSKANEALSELMSDRHCQLRLLHYPAVSKIQLQKQLLARLPPHRDWGTITLLFQDNRGGLELKDAKTGRYLHAEPEEGAFVVNVGDMLQRFSNDYFVSALHQVTVPDSAEVPDLGLPARYSIPFFVAPDFSHTISTLSHFVSKENPAKYEPVRFDQYGELISKYQYQSES</sequence>
<evidence type="ECO:0000256" key="1">
    <source>
        <dbReference type="ARBA" id="ARBA00008056"/>
    </source>
</evidence>
<organism evidence="4 5">
    <name type="scientific">Cytospora mali</name>
    <name type="common">Apple Valsa canker fungus</name>
    <name type="synonym">Valsa mali</name>
    <dbReference type="NCBI Taxonomy" id="578113"/>
    <lineage>
        <taxon>Eukaryota</taxon>
        <taxon>Fungi</taxon>
        <taxon>Dikarya</taxon>
        <taxon>Ascomycota</taxon>
        <taxon>Pezizomycotina</taxon>
        <taxon>Sordariomycetes</taxon>
        <taxon>Sordariomycetidae</taxon>
        <taxon>Diaporthales</taxon>
        <taxon>Cytosporaceae</taxon>
        <taxon>Cytospora</taxon>
    </lineage>
</organism>
<reference evidence="5" key="1">
    <citation type="submission" date="2014-12" db="EMBL/GenBank/DDBJ databases">
        <title>Genome Sequence of Valsa Canker Pathogens Uncovers a Specific Adaption of Colonization on Woody Bark.</title>
        <authorList>
            <person name="Yin Z."/>
            <person name="Liu H."/>
            <person name="Gao X."/>
            <person name="Li Z."/>
            <person name="Song N."/>
            <person name="Ke X."/>
            <person name="Dai Q."/>
            <person name="Wu Y."/>
            <person name="Sun Y."/>
            <person name="Xu J.-R."/>
            <person name="Kang Z.K."/>
            <person name="Wang L."/>
            <person name="Huang L."/>
        </authorList>
    </citation>
    <scope>NUCLEOTIDE SEQUENCE [LARGE SCALE GENOMIC DNA]</scope>
    <source>
        <strain evidence="5">SXYL134</strain>
    </source>
</reference>
<evidence type="ECO:0000313" key="5">
    <source>
        <dbReference type="Proteomes" id="UP000078576"/>
    </source>
</evidence>
<dbReference type="Gene3D" id="2.60.120.330">
    <property type="entry name" value="B-lactam Antibiotic, Isopenicillin N Synthase, Chain"/>
    <property type="match status" value="1"/>
</dbReference>
<keyword evidence="5" id="KW-1185">Reference proteome</keyword>
<keyword evidence="2" id="KW-0560">Oxidoreductase</keyword>
<dbReference type="InterPro" id="IPR044861">
    <property type="entry name" value="IPNS-like_FE2OG_OXY"/>
</dbReference>
<evidence type="ECO:0000256" key="2">
    <source>
        <dbReference type="RuleBase" id="RU003682"/>
    </source>
</evidence>
<keyword evidence="2" id="KW-0408">Iron</keyword>
<feature type="domain" description="Fe2OG dioxygenase" evidence="3">
    <location>
        <begin position="204"/>
        <end position="317"/>
    </location>
</feature>
<dbReference type="OrthoDB" id="288590at2759"/>
<dbReference type="InterPro" id="IPR027443">
    <property type="entry name" value="IPNS-like_sf"/>
</dbReference>
<dbReference type="PROSITE" id="PS51471">
    <property type="entry name" value="FE2OG_OXY"/>
    <property type="match status" value="1"/>
</dbReference>
<dbReference type="GO" id="GO:0016491">
    <property type="term" value="F:oxidoreductase activity"/>
    <property type="evidence" value="ECO:0007669"/>
    <property type="project" value="UniProtKB-KW"/>
</dbReference>
<dbReference type="EMBL" id="KN714797">
    <property type="protein sequence ID" value="KUI62039.1"/>
    <property type="molecule type" value="Genomic_DNA"/>
</dbReference>
<evidence type="ECO:0000259" key="3">
    <source>
        <dbReference type="PROSITE" id="PS51471"/>
    </source>
</evidence>
<protein>
    <submittedName>
        <fullName evidence="4">1-aminocyclopropane-1-carboxylate oxidase</fullName>
    </submittedName>
</protein>
<dbReference type="InterPro" id="IPR050231">
    <property type="entry name" value="Iron_ascorbate_oxido_reductase"/>
</dbReference>
<dbReference type="GO" id="GO:0046872">
    <property type="term" value="F:metal ion binding"/>
    <property type="evidence" value="ECO:0007669"/>
    <property type="project" value="UniProtKB-KW"/>
</dbReference>
<proteinExistence type="inferred from homology"/>
<name>A0A194VDS3_CYTMA</name>
<dbReference type="InterPro" id="IPR005123">
    <property type="entry name" value="Oxoglu/Fe-dep_dioxygenase_dom"/>
</dbReference>
<keyword evidence="2" id="KW-0479">Metal-binding</keyword>
<accession>A0A194VDS3</accession>
<dbReference type="Pfam" id="PF14226">
    <property type="entry name" value="DIOX_N"/>
    <property type="match status" value="1"/>
</dbReference>
<dbReference type="STRING" id="694573.A0A194VDS3"/>
<evidence type="ECO:0000313" key="4">
    <source>
        <dbReference type="EMBL" id="KUI62039.1"/>
    </source>
</evidence>
<dbReference type="Proteomes" id="UP000078576">
    <property type="component" value="Unassembled WGS sequence"/>
</dbReference>
<dbReference type="InterPro" id="IPR026992">
    <property type="entry name" value="DIOX_N"/>
</dbReference>
<dbReference type="SUPFAM" id="SSF51197">
    <property type="entry name" value="Clavaminate synthase-like"/>
    <property type="match status" value="1"/>
</dbReference>
<dbReference type="Pfam" id="PF03171">
    <property type="entry name" value="2OG-FeII_Oxy"/>
    <property type="match status" value="1"/>
</dbReference>
<dbReference type="PANTHER" id="PTHR47990">
    <property type="entry name" value="2-OXOGLUTARATE (2OG) AND FE(II)-DEPENDENT OXYGENASE SUPERFAMILY PROTEIN-RELATED"/>
    <property type="match status" value="1"/>
</dbReference>
<gene>
    <name evidence="4" type="ORF">VP1G_09198</name>
</gene>
<dbReference type="AlphaFoldDB" id="A0A194VDS3"/>
<comment type="similarity">
    <text evidence="1 2">Belongs to the iron/ascorbate-dependent oxidoreductase family.</text>
</comment>